<evidence type="ECO:0000256" key="1">
    <source>
        <dbReference type="SAM" id="MobiDB-lite"/>
    </source>
</evidence>
<dbReference type="AlphaFoldDB" id="A0A699WTC7"/>
<accession>A0A699WTC7</accession>
<dbReference type="EMBL" id="BKCJ011761321">
    <property type="protein sequence ID" value="GFD50757.1"/>
    <property type="molecule type" value="Genomic_DNA"/>
</dbReference>
<organism evidence="2">
    <name type="scientific">Tanacetum cinerariifolium</name>
    <name type="common">Dalmatian daisy</name>
    <name type="synonym">Chrysanthemum cinerariifolium</name>
    <dbReference type="NCBI Taxonomy" id="118510"/>
    <lineage>
        <taxon>Eukaryota</taxon>
        <taxon>Viridiplantae</taxon>
        <taxon>Streptophyta</taxon>
        <taxon>Embryophyta</taxon>
        <taxon>Tracheophyta</taxon>
        <taxon>Spermatophyta</taxon>
        <taxon>Magnoliopsida</taxon>
        <taxon>eudicotyledons</taxon>
        <taxon>Gunneridae</taxon>
        <taxon>Pentapetalae</taxon>
        <taxon>asterids</taxon>
        <taxon>campanulids</taxon>
        <taxon>Asterales</taxon>
        <taxon>Asteraceae</taxon>
        <taxon>Asteroideae</taxon>
        <taxon>Anthemideae</taxon>
        <taxon>Anthemidinae</taxon>
        <taxon>Tanacetum</taxon>
    </lineage>
</organism>
<proteinExistence type="predicted"/>
<feature type="compositionally biased region" description="Acidic residues" evidence="1">
    <location>
        <begin position="31"/>
        <end position="46"/>
    </location>
</feature>
<protein>
    <submittedName>
        <fullName evidence="2">Uncharacterized protein</fullName>
    </submittedName>
</protein>
<gene>
    <name evidence="2" type="ORF">Tci_922726</name>
</gene>
<comment type="caution">
    <text evidence="2">The sequence shown here is derived from an EMBL/GenBank/DDBJ whole genome shotgun (WGS) entry which is preliminary data.</text>
</comment>
<feature type="region of interest" description="Disordered" evidence="1">
    <location>
        <begin position="1"/>
        <end position="54"/>
    </location>
</feature>
<sequence length="54" mass="5798">MLPAEEQPLPAAVSPTAESPGYIMESKPEMEPEENDEDDEKSEGDSIDYPTSGG</sequence>
<evidence type="ECO:0000313" key="2">
    <source>
        <dbReference type="EMBL" id="GFD50757.1"/>
    </source>
</evidence>
<feature type="non-terminal residue" evidence="2">
    <location>
        <position position="54"/>
    </location>
</feature>
<reference evidence="2" key="1">
    <citation type="journal article" date="2019" name="Sci. Rep.">
        <title>Draft genome of Tanacetum cinerariifolium, the natural source of mosquito coil.</title>
        <authorList>
            <person name="Yamashiro T."/>
            <person name="Shiraishi A."/>
            <person name="Satake H."/>
            <person name="Nakayama K."/>
        </authorList>
    </citation>
    <scope>NUCLEOTIDE SEQUENCE</scope>
</reference>
<name>A0A699WTC7_TANCI</name>